<dbReference type="InterPro" id="IPR001466">
    <property type="entry name" value="Beta-lactam-related"/>
</dbReference>
<evidence type="ECO:0000313" key="3">
    <source>
        <dbReference type="EMBL" id="CDZ78222.1"/>
    </source>
</evidence>
<evidence type="ECO:0000256" key="1">
    <source>
        <dbReference type="SAM" id="SignalP"/>
    </source>
</evidence>
<keyword evidence="4" id="KW-1185">Reference proteome</keyword>
<dbReference type="AlphaFoldDB" id="A0A078KYS9"/>
<dbReference type="Proteomes" id="UP000044071">
    <property type="component" value="Unassembled WGS sequence"/>
</dbReference>
<dbReference type="PANTHER" id="PTHR46825">
    <property type="entry name" value="D-ALANYL-D-ALANINE-CARBOXYPEPTIDASE/ENDOPEPTIDASE AMPH"/>
    <property type="match status" value="1"/>
</dbReference>
<reference evidence="3 4" key="1">
    <citation type="submission" date="2014-06" db="EMBL/GenBank/DDBJ databases">
        <authorList>
            <person name="Urmite Genomes Urmite Genomes"/>
        </authorList>
    </citation>
    <scope>NUCLEOTIDE SEQUENCE [LARGE SCALE GENOMIC DNA]</scope>
</reference>
<keyword evidence="1" id="KW-0732">Signal</keyword>
<evidence type="ECO:0000313" key="4">
    <source>
        <dbReference type="Proteomes" id="UP000044071"/>
    </source>
</evidence>
<dbReference type="InterPro" id="IPR012338">
    <property type="entry name" value="Beta-lactam/transpept-like"/>
</dbReference>
<dbReference type="EMBL" id="CCSB01000003">
    <property type="protein sequence ID" value="CDZ78222.1"/>
    <property type="molecule type" value="Genomic_DNA"/>
</dbReference>
<feature type="chain" id="PRO_5009744108" evidence="1">
    <location>
        <begin position="29"/>
        <end position="394"/>
    </location>
</feature>
<feature type="signal peptide" evidence="1">
    <location>
        <begin position="1"/>
        <end position="28"/>
    </location>
</feature>
<dbReference type="InterPro" id="IPR050491">
    <property type="entry name" value="AmpC-like"/>
</dbReference>
<dbReference type="PANTHER" id="PTHR46825:SF7">
    <property type="entry name" value="D-ALANYL-D-ALANINE CARBOXYPEPTIDASE"/>
    <property type="match status" value="1"/>
</dbReference>
<sequence>MCITKKKNRLVALGISAVLLGFSLPALAKEPAINPLLQDQLDQLREQYHISGMALTVIAPQLSPRPLNFMSGKTRKVRGRPIITSDFFQIGSNTKSFVAAILLKLQSEKRLSLDDPLSKWLPQYADKWGEVTVRHLLHNNSGIPSYSKNQKFLRKFEREPNYQYSNRELVSYAYDDTHPESKAVFKAGQGWYYSNTNWVLAGMVAEKAGKLPFEKLLKKYITSSEKNNLSNTRYINSSYSRNTLNRLVHGYSDEGEDVTGRNASWASTAGAILQSNEDLAYWAYELFHGNVLNKEDLSQMQQLVSTETGKEIPNTTVNPQGYGLGIGLKRIDAGPYWGHEGHTEGYHSSFAFFPEDDITITINASGLENSNFETVMQNIVHSIREAQSDLHSKA</sequence>
<dbReference type="SUPFAM" id="SSF56601">
    <property type="entry name" value="beta-lactamase/transpeptidase-like"/>
    <property type="match status" value="1"/>
</dbReference>
<gene>
    <name evidence="3" type="ORF">BN59_02530</name>
</gene>
<accession>A0A078KYS9</accession>
<dbReference type="eggNOG" id="COG1680">
    <property type="taxonomic scope" value="Bacteria"/>
</dbReference>
<organism evidence="3 4">
    <name type="scientific">Legionella massiliensis</name>
    <dbReference type="NCBI Taxonomy" id="1034943"/>
    <lineage>
        <taxon>Bacteria</taxon>
        <taxon>Pseudomonadati</taxon>
        <taxon>Pseudomonadota</taxon>
        <taxon>Gammaproteobacteria</taxon>
        <taxon>Legionellales</taxon>
        <taxon>Legionellaceae</taxon>
        <taxon>Legionella</taxon>
    </lineage>
</organism>
<dbReference type="STRING" id="1034943.BN59_02530"/>
<feature type="domain" description="Beta-lactamase-related" evidence="2">
    <location>
        <begin position="39"/>
        <end position="369"/>
    </location>
</feature>
<dbReference type="RefSeq" id="WP_043874752.1">
    <property type="nucleotide sequence ID" value="NZ_CCVW01000003.1"/>
</dbReference>
<keyword evidence="3" id="KW-0121">Carboxypeptidase</keyword>
<dbReference type="Gene3D" id="3.40.710.10">
    <property type="entry name" value="DD-peptidase/beta-lactamase superfamily"/>
    <property type="match status" value="1"/>
</dbReference>
<dbReference type="Pfam" id="PF00144">
    <property type="entry name" value="Beta-lactamase"/>
    <property type="match status" value="1"/>
</dbReference>
<keyword evidence="3" id="KW-0378">Hydrolase</keyword>
<evidence type="ECO:0000259" key="2">
    <source>
        <dbReference type="Pfam" id="PF00144"/>
    </source>
</evidence>
<proteinExistence type="predicted"/>
<protein>
    <submittedName>
        <fullName evidence="3">D-alanyl-D-alanine carboxypeptidase</fullName>
    </submittedName>
</protein>
<name>A0A078KYS9_9GAMM</name>
<dbReference type="GO" id="GO:0004180">
    <property type="term" value="F:carboxypeptidase activity"/>
    <property type="evidence" value="ECO:0007669"/>
    <property type="project" value="UniProtKB-KW"/>
</dbReference>
<keyword evidence="3" id="KW-0645">Protease</keyword>